<dbReference type="GO" id="GO:0051301">
    <property type="term" value="P:cell division"/>
    <property type="evidence" value="ECO:0007669"/>
    <property type="project" value="UniProtKB-KW"/>
</dbReference>
<name>A0A1W6AJE8_BACMY</name>
<evidence type="ECO:0000313" key="2">
    <source>
        <dbReference type="Proteomes" id="UP000192932"/>
    </source>
</evidence>
<protein>
    <submittedName>
        <fullName evidence="1">Cell division protein SepF</fullName>
    </submittedName>
</protein>
<keyword evidence="1" id="KW-0132">Cell division</keyword>
<dbReference type="EMBL" id="CP020749">
    <property type="protein sequence ID" value="ARJ25996.1"/>
    <property type="molecule type" value="Genomic_DNA"/>
</dbReference>
<dbReference type="RefSeq" id="WP_085313673.1">
    <property type="nucleotide sequence ID" value="NZ_CP020749.1"/>
</dbReference>
<reference evidence="1 2" key="1">
    <citation type="submission" date="2017-04" db="EMBL/GenBank/DDBJ databases">
        <title>The Characteristic of a Fine Plant Growth-Promoting Rhizobacteria Bacillus mycoides Gnyt1 and its Whole Genome Sequencing Analysis.</title>
        <authorList>
            <person name="Li J.H."/>
            <person name="Yao T."/>
        </authorList>
    </citation>
    <scope>NUCLEOTIDE SEQUENCE [LARGE SCALE GENOMIC DNA]</scope>
    <source>
        <strain evidence="1 2">Gnyt1</strain>
        <plasmid evidence="2">Plasmid unnamed6</plasmid>
    </source>
</reference>
<dbReference type="AlphaFoldDB" id="A0A1W6AJE8"/>
<keyword evidence="1" id="KW-0614">Plasmid</keyword>
<sequence length="138" mass="16070">MTEQLTFLLDDFSNTTAAVKNTKVIDVTEQAQPFDIRNAHAKHLPGRVGFADVLAIIPCDVWSSDELPRSVRQDNHFDMYIDYVTALWRYRRAQDISFFWDEAEEICKAARESQEPQPLRIYFDSGFKPQYVTKYLEG</sequence>
<evidence type="ECO:0000313" key="1">
    <source>
        <dbReference type="EMBL" id="ARJ25996.1"/>
    </source>
</evidence>
<gene>
    <name evidence="1" type="ORF">B7492_33740</name>
</gene>
<dbReference type="Proteomes" id="UP000192932">
    <property type="component" value="Plasmid unnamed6"/>
</dbReference>
<geneLocation type="plasmid" evidence="1 2">
    <name>unnamed6</name>
</geneLocation>
<proteinExistence type="predicted"/>
<organism evidence="1 2">
    <name type="scientific">Bacillus mycoides</name>
    <dbReference type="NCBI Taxonomy" id="1405"/>
    <lineage>
        <taxon>Bacteria</taxon>
        <taxon>Bacillati</taxon>
        <taxon>Bacillota</taxon>
        <taxon>Bacilli</taxon>
        <taxon>Bacillales</taxon>
        <taxon>Bacillaceae</taxon>
        <taxon>Bacillus</taxon>
        <taxon>Bacillus cereus group</taxon>
    </lineage>
</organism>
<accession>A0A1W6AJE8</accession>
<keyword evidence="1" id="KW-0131">Cell cycle</keyword>